<reference evidence="3 4" key="1">
    <citation type="journal article" date="2011" name="J. Bacteriol.">
        <title>Genome sequence of Chthoniobacter flavus Ellin428, an aerobic heterotrophic soil bacterium.</title>
        <authorList>
            <person name="Kant R."/>
            <person name="van Passel M.W."/>
            <person name="Palva A."/>
            <person name="Lucas S."/>
            <person name="Lapidus A."/>
            <person name="Glavina Del Rio T."/>
            <person name="Dalin E."/>
            <person name="Tice H."/>
            <person name="Bruce D."/>
            <person name="Goodwin L."/>
            <person name="Pitluck S."/>
            <person name="Larimer F.W."/>
            <person name="Land M.L."/>
            <person name="Hauser L."/>
            <person name="Sangwan P."/>
            <person name="de Vos W.M."/>
            <person name="Janssen P.H."/>
            <person name="Smidt H."/>
        </authorList>
    </citation>
    <scope>NUCLEOTIDE SEQUENCE [LARGE SCALE GENOMIC DNA]</scope>
    <source>
        <strain evidence="3 4">Ellin428</strain>
    </source>
</reference>
<sequence length="141" mass="16065">MPRSSEVSTLFAIVHFLKPDESFDPHPINWLSGFTLIPHAFHQFAEPQTLLASFTTLFMLGWLCGDARLRTRSLWMGIGLHAGIVFVKMSFAVLSKRRETHLPWIGRELQIGLVPVGILFLAWVVVVLCTRRENRRRPGAE</sequence>
<name>B4CZE3_9BACT</name>
<keyword evidence="1" id="KW-0812">Transmembrane</keyword>
<dbReference type="RefSeq" id="WP_006979356.1">
    <property type="nucleotide sequence ID" value="NZ_ABVL01000005.1"/>
</dbReference>
<feature type="transmembrane region" description="Helical" evidence="1">
    <location>
        <begin position="109"/>
        <end position="129"/>
    </location>
</feature>
<dbReference type="AlphaFoldDB" id="B4CZE3"/>
<evidence type="ECO:0000313" key="4">
    <source>
        <dbReference type="Proteomes" id="UP000005824"/>
    </source>
</evidence>
<dbReference type="InterPro" id="IPR003675">
    <property type="entry name" value="Rce1/LyrA-like_dom"/>
</dbReference>
<proteinExistence type="predicted"/>
<evidence type="ECO:0000259" key="2">
    <source>
        <dbReference type="Pfam" id="PF02517"/>
    </source>
</evidence>
<dbReference type="EMBL" id="ABVL01000005">
    <property type="protein sequence ID" value="EDY20107.1"/>
    <property type="molecule type" value="Genomic_DNA"/>
</dbReference>
<accession>B4CZE3</accession>
<gene>
    <name evidence="3" type="ORF">CfE428DRAFT_2031</name>
</gene>
<keyword evidence="4" id="KW-1185">Reference proteome</keyword>
<keyword evidence="1" id="KW-1133">Transmembrane helix</keyword>
<evidence type="ECO:0000313" key="3">
    <source>
        <dbReference type="EMBL" id="EDY20107.1"/>
    </source>
</evidence>
<organism evidence="3 4">
    <name type="scientific">Chthoniobacter flavus Ellin428</name>
    <dbReference type="NCBI Taxonomy" id="497964"/>
    <lineage>
        <taxon>Bacteria</taxon>
        <taxon>Pseudomonadati</taxon>
        <taxon>Verrucomicrobiota</taxon>
        <taxon>Spartobacteria</taxon>
        <taxon>Chthoniobacterales</taxon>
        <taxon>Chthoniobacteraceae</taxon>
        <taxon>Chthoniobacter</taxon>
    </lineage>
</organism>
<dbReference type="STRING" id="497964.CfE428DRAFT_2031"/>
<dbReference type="InParanoid" id="B4CZE3"/>
<dbReference type="Proteomes" id="UP000005824">
    <property type="component" value="Unassembled WGS sequence"/>
</dbReference>
<comment type="caution">
    <text evidence="3">The sequence shown here is derived from an EMBL/GenBank/DDBJ whole genome shotgun (WGS) entry which is preliminary data.</text>
</comment>
<dbReference type="GO" id="GO:0080120">
    <property type="term" value="P:CAAX-box protein maturation"/>
    <property type="evidence" value="ECO:0007669"/>
    <property type="project" value="UniProtKB-ARBA"/>
</dbReference>
<evidence type="ECO:0000256" key="1">
    <source>
        <dbReference type="SAM" id="Phobius"/>
    </source>
</evidence>
<feature type="transmembrane region" description="Helical" evidence="1">
    <location>
        <begin position="74"/>
        <end position="94"/>
    </location>
</feature>
<feature type="domain" description="CAAX prenyl protease 2/Lysostaphin resistance protein A-like" evidence="2">
    <location>
        <begin position="8"/>
        <end position="86"/>
    </location>
</feature>
<dbReference type="Pfam" id="PF02517">
    <property type="entry name" value="Rce1-like"/>
    <property type="match status" value="1"/>
</dbReference>
<dbReference type="GO" id="GO:0004175">
    <property type="term" value="F:endopeptidase activity"/>
    <property type="evidence" value="ECO:0007669"/>
    <property type="project" value="UniProtKB-ARBA"/>
</dbReference>
<keyword evidence="1" id="KW-0472">Membrane</keyword>
<protein>
    <recommendedName>
        <fullName evidence="2">CAAX prenyl protease 2/Lysostaphin resistance protein A-like domain-containing protein</fullName>
    </recommendedName>
</protein>
<feature type="transmembrane region" description="Helical" evidence="1">
    <location>
        <begin position="50"/>
        <end position="67"/>
    </location>
</feature>